<dbReference type="Gene3D" id="1.10.510.10">
    <property type="entry name" value="Transferase(Phosphotransferase) domain 1"/>
    <property type="match status" value="1"/>
</dbReference>
<keyword evidence="2" id="KW-1133">Transmembrane helix</keyword>
<dbReference type="HOGENOM" id="CLU_022480_0_0_11"/>
<dbReference type="GO" id="GO:0005524">
    <property type="term" value="F:ATP binding"/>
    <property type="evidence" value="ECO:0007669"/>
    <property type="project" value="InterPro"/>
</dbReference>
<evidence type="ECO:0000313" key="4">
    <source>
        <dbReference type="EMBL" id="AEW95296.1"/>
    </source>
</evidence>
<dbReference type="InterPro" id="IPR011009">
    <property type="entry name" value="Kinase-like_dom_sf"/>
</dbReference>
<dbReference type="OrthoDB" id="9795390at2"/>
<feature type="domain" description="Protein kinase" evidence="3">
    <location>
        <begin position="22"/>
        <end position="301"/>
    </location>
</feature>
<keyword evidence="5" id="KW-1185">Reference proteome</keyword>
<evidence type="ECO:0000259" key="3">
    <source>
        <dbReference type="PROSITE" id="PS50011"/>
    </source>
</evidence>
<dbReference type="PATRIC" id="fig|1003195.11.peg.4415"/>
<gene>
    <name evidence="4" type="ordered locus">SCATT_29250</name>
</gene>
<sequence length="713" mass="78551">MQNTTLCFRHPDLRGAEPALTGLGLPKAISGNFASVFSLALPGGGDRYAVKCFTRYVPDQNERYQAISKHLTSLPSARLSQPWNMGFDYLADEILVNGERYPILKMEWVQGQGLASWLDHHHRDSTQVRKLADRFTALIDDLHTHGIAHGDLQHGNLLVAPDLTLRLVDYDGMYVPALAGRHGTEDGHRNYQSPLRGGRDFGPDMDLFSGWVIHTALKAVAADPRLWADLHEPSGEYLLLSEDDYKAPAASPRFARLLNHPDPDVAQSAQQLADLVDTPISAIPRLRTRAQSSGTGPQPSGTGHASGTPGTGLPDWLREHVLVAESSDAAPSHPEGPGFRHRRRTRDLLALPVLLVSLAVPVLFALGVLSIGIIATAASATAGLVFFENTRRTRPELREVRQQLKALKERKWAAQNPAAAAAQLDKEIESFEDSERERAADADRESQRLTRQHQQRLAKIESDKQKLERDLRLQLTRLDDELTADIARRLALHQQRYLEGQLQNALIEDAKIPGIGQALKRALASAGIRTAADFHGVTIVSAGGRYSNLTAYIDRTGGGRIDVKGIGPTKARALEQWREQRVVAARFRSPTKLPADQLQAARAESRQRKTDLQGRLRDIASQAASATQNAEQNLQQARGRLRQEAERARATARARREAFARRSVQIRQASDEIPVLDAALAAGVQRRRQLSAFSYLRFLTTGRPGSGAAHDVP</sequence>
<feature type="region of interest" description="Disordered" evidence="1">
    <location>
        <begin position="625"/>
        <end position="649"/>
    </location>
</feature>
<evidence type="ECO:0000313" key="5">
    <source>
        <dbReference type="Proteomes" id="UP000007842"/>
    </source>
</evidence>
<feature type="compositionally biased region" description="Low complexity" evidence="1">
    <location>
        <begin position="291"/>
        <end position="303"/>
    </location>
</feature>
<dbReference type="InterPro" id="IPR000719">
    <property type="entry name" value="Prot_kinase_dom"/>
</dbReference>
<feature type="region of interest" description="Disordered" evidence="1">
    <location>
        <begin position="432"/>
        <end position="461"/>
    </location>
</feature>
<proteinExistence type="predicted"/>
<evidence type="ECO:0000256" key="2">
    <source>
        <dbReference type="SAM" id="Phobius"/>
    </source>
</evidence>
<feature type="region of interest" description="Disordered" evidence="1">
    <location>
        <begin position="288"/>
        <end position="311"/>
    </location>
</feature>
<keyword evidence="2" id="KW-0812">Transmembrane</keyword>
<evidence type="ECO:0000256" key="1">
    <source>
        <dbReference type="SAM" id="MobiDB-lite"/>
    </source>
</evidence>
<accession>F8JQ32</accession>
<feature type="transmembrane region" description="Helical" evidence="2">
    <location>
        <begin position="348"/>
        <end position="375"/>
    </location>
</feature>
<dbReference type="KEGG" id="sct:SCAT_2934"/>
<dbReference type="KEGG" id="scy:SCATT_29250"/>
<name>F8JQ32_STREN</name>
<dbReference type="SUPFAM" id="SSF56112">
    <property type="entry name" value="Protein kinase-like (PK-like)"/>
    <property type="match status" value="1"/>
</dbReference>
<feature type="compositionally biased region" description="Polar residues" evidence="1">
    <location>
        <begin position="625"/>
        <end position="634"/>
    </location>
</feature>
<protein>
    <recommendedName>
        <fullName evidence="3">Protein kinase domain-containing protein</fullName>
    </recommendedName>
</protein>
<dbReference type="EMBL" id="CP003219">
    <property type="protein sequence ID" value="AEW95296.1"/>
    <property type="molecule type" value="Genomic_DNA"/>
</dbReference>
<dbReference type="PROSITE" id="PS50011">
    <property type="entry name" value="PROTEIN_KINASE_DOM"/>
    <property type="match status" value="1"/>
</dbReference>
<dbReference type="RefSeq" id="WP_014143671.1">
    <property type="nucleotide sequence ID" value="NC_016111.1"/>
</dbReference>
<feature type="compositionally biased region" description="Basic and acidic residues" evidence="1">
    <location>
        <begin position="432"/>
        <end position="448"/>
    </location>
</feature>
<dbReference type="Proteomes" id="UP000007842">
    <property type="component" value="Chromosome"/>
</dbReference>
<keyword evidence="2" id="KW-0472">Membrane</keyword>
<dbReference type="GO" id="GO:0004672">
    <property type="term" value="F:protein kinase activity"/>
    <property type="evidence" value="ECO:0007669"/>
    <property type="project" value="InterPro"/>
</dbReference>
<organism evidence="4 5">
    <name type="scientific">Streptantibioticus cattleyicolor (strain ATCC 35852 / DSM 46488 / JCM 4925 / NBRC 14057 / NRRL 8057)</name>
    <name type="common">Streptomyces cattleya</name>
    <dbReference type="NCBI Taxonomy" id="1003195"/>
    <lineage>
        <taxon>Bacteria</taxon>
        <taxon>Bacillati</taxon>
        <taxon>Actinomycetota</taxon>
        <taxon>Actinomycetes</taxon>
        <taxon>Kitasatosporales</taxon>
        <taxon>Streptomycetaceae</taxon>
        <taxon>Streptantibioticus</taxon>
    </lineage>
</organism>
<dbReference type="STRING" id="1003195.SCATT_29250"/>
<dbReference type="eggNOG" id="COG0515">
    <property type="taxonomic scope" value="Bacteria"/>
</dbReference>
<reference evidence="5" key="1">
    <citation type="submission" date="2011-12" db="EMBL/GenBank/DDBJ databases">
        <title>Complete genome sequence of Streptomyces cattleya strain DSM 46488.</title>
        <authorList>
            <person name="Ou H.-Y."/>
            <person name="Li P."/>
            <person name="Zhao C."/>
            <person name="O'Hagan D."/>
            <person name="Deng Z."/>
        </authorList>
    </citation>
    <scope>NUCLEOTIDE SEQUENCE [LARGE SCALE GENOMIC DNA]</scope>
    <source>
        <strain evidence="5">ATCC 35852 / DSM 46488 / JCM 4925 / NBRC 14057 / NRRL 8057</strain>
    </source>
</reference>
<dbReference type="eggNOG" id="COG3064">
    <property type="taxonomic scope" value="Bacteria"/>
</dbReference>
<dbReference type="AlphaFoldDB" id="F8JQ32"/>
<accession>G8WS56</accession>